<reference evidence="2" key="1">
    <citation type="journal article" date="2021" name="Sci. Adv.">
        <title>The American lobster genome reveals insights on longevity, neural, and immune adaptations.</title>
        <authorList>
            <person name="Polinski J.M."/>
            <person name="Zimin A.V."/>
            <person name="Clark K.F."/>
            <person name="Kohn A.B."/>
            <person name="Sadowski N."/>
            <person name="Timp W."/>
            <person name="Ptitsyn A."/>
            <person name="Khanna P."/>
            <person name="Romanova D.Y."/>
            <person name="Williams P."/>
            <person name="Greenwood S.J."/>
            <person name="Moroz L.L."/>
            <person name="Walt D.R."/>
            <person name="Bodnar A.G."/>
        </authorList>
    </citation>
    <scope>NUCLEOTIDE SEQUENCE</scope>
    <source>
        <strain evidence="2">GMGI-L3</strain>
    </source>
</reference>
<protein>
    <submittedName>
        <fullName evidence="2">Uncharacterized protein</fullName>
    </submittedName>
</protein>
<keyword evidence="1" id="KW-0175">Coiled coil</keyword>
<comment type="caution">
    <text evidence="2">The sequence shown here is derived from an EMBL/GenBank/DDBJ whole genome shotgun (WGS) entry which is preliminary data.</text>
</comment>
<accession>A0A8J5MZ92</accession>
<evidence type="ECO:0000313" key="3">
    <source>
        <dbReference type="Proteomes" id="UP000747542"/>
    </source>
</evidence>
<organism evidence="2 3">
    <name type="scientific">Homarus americanus</name>
    <name type="common">American lobster</name>
    <dbReference type="NCBI Taxonomy" id="6706"/>
    <lineage>
        <taxon>Eukaryota</taxon>
        <taxon>Metazoa</taxon>
        <taxon>Ecdysozoa</taxon>
        <taxon>Arthropoda</taxon>
        <taxon>Crustacea</taxon>
        <taxon>Multicrustacea</taxon>
        <taxon>Malacostraca</taxon>
        <taxon>Eumalacostraca</taxon>
        <taxon>Eucarida</taxon>
        <taxon>Decapoda</taxon>
        <taxon>Pleocyemata</taxon>
        <taxon>Astacidea</taxon>
        <taxon>Nephropoidea</taxon>
        <taxon>Nephropidae</taxon>
        <taxon>Homarus</taxon>
    </lineage>
</organism>
<sequence>MCGKMTCRMRKQSGVEVVMATLLGTLMVFTHAVAAKPSSFSQSSFMSMGGENSMSAAESRATADGVTKGECVYTKSSGITVKVTYTEDTDGSVTAETNDPSITDTNAELTKCRQAVSSIGGEVEEDLKKHQEMFEQQREKIGSYQEEFQKHQESFRKEIKQLQEQVGVESHACGVGSSLLVLLWGTLTVVAYLSVFYPGGATQDNGVGQQAARGTLTTTEGFVR</sequence>
<gene>
    <name evidence="2" type="ORF">Hamer_G021804</name>
</gene>
<keyword evidence="3" id="KW-1185">Reference proteome</keyword>
<dbReference type="Proteomes" id="UP000747542">
    <property type="component" value="Unassembled WGS sequence"/>
</dbReference>
<evidence type="ECO:0000256" key="1">
    <source>
        <dbReference type="SAM" id="Coils"/>
    </source>
</evidence>
<name>A0A8J5MZ92_HOMAM</name>
<proteinExistence type="predicted"/>
<dbReference type="EMBL" id="JAHLQT010019050">
    <property type="protein sequence ID" value="KAG7168787.1"/>
    <property type="molecule type" value="Genomic_DNA"/>
</dbReference>
<evidence type="ECO:0000313" key="2">
    <source>
        <dbReference type="EMBL" id="KAG7168787.1"/>
    </source>
</evidence>
<feature type="coiled-coil region" evidence="1">
    <location>
        <begin position="127"/>
        <end position="165"/>
    </location>
</feature>
<dbReference type="AlphaFoldDB" id="A0A8J5MZ92"/>